<dbReference type="RefSeq" id="WP_159332861.1">
    <property type="nucleotide sequence ID" value="NZ_LR733857.1"/>
</dbReference>
<evidence type="ECO:0000313" key="2">
    <source>
        <dbReference type="Proteomes" id="UP000432350"/>
    </source>
</evidence>
<name>A0A654D1I6_SPHMU</name>
<dbReference type="Proteomes" id="UP000432350">
    <property type="component" value="Unassembled WGS sequence"/>
</dbReference>
<evidence type="ECO:0000313" key="1">
    <source>
        <dbReference type="EMBL" id="VXC99495.1"/>
    </source>
</evidence>
<protein>
    <submittedName>
        <fullName evidence="1">Uncharacterized protein</fullName>
    </submittedName>
</protein>
<dbReference type="EMBL" id="CABWMV010000024">
    <property type="protein sequence ID" value="VXC99495.1"/>
    <property type="molecule type" value="Genomic_DNA"/>
</dbReference>
<gene>
    <name evidence="1" type="ORF">SPHINGO8BC_51467</name>
</gene>
<dbReference type="AlphaFoldDB" id="A0A654D1I6"/>
<accession>A0A654D1I6</accession>
<sequence length="79" mass="9092">MENQIKVGQSFDVVLSNNYIIDSRNKQHCGVILGFKSYLNVSIYGAWEPREHDMFGQKVALLQEHEVKRIGKLTITKVK</sequence>
<organism evidence="1 2">
    <name type="scientific">Sphingobacterium multivorum</name>
    <dbReference type="NCBI Taxonomy" id="28454"/>
    <lineage>
        <taxon>Bacteria</taxon>
        <taxon>Pseudomonadati</taxon>
        <taxon>Bacteroidota</taxon>
        <taxon>Sphingobacteriia</taxon>
        <taxon>Sphingobacteriales</taxon>
        <taxon>Sphingobacteriaceae</taxon>
        <taxon>Sphingobacterium</taxon>
    </lineage>
</organism>
<proteinExistence type="predicted"/>
<reference evidence="1 2" key="1">
    <citation type="submission" date="2019-10" db="EMBL/GenBank/DDBJ databases">
        <authorList>
            <person name="Karimi E."/>
        </authorList>
    </citation>
    <scope>NUCLEOTIDE SEQUENCE [LARGE SCALE GENOMIC DNA]</scope>
    <source>
        <strain evidence="1">Sphingobacterium sp. 8BC</strain>
    </source>
</reference>